<keyword evidence="13" id="KW-1185">Reference proteome</keyword>
<feature type="transmembrane region" description="Helical" evidence="9">
    <location>
        <begin position="84"/>
        <end position="113"/>
    </location>
</feature>
<name>A0A060ZQY3_9ACTN</name>
<dbReference type="Gene3D" id="1.20.5.110">
    <property type="match status" value="1"/>
</dbReference>
<dbReference type="InterPro" id="IPR028325">
    <property type="entry name" value="VG_K_chnl"/>
</dbReference>
<evidence type="ECO:0000256" key="3">
    <source>
        <dbReference type="ARBA" id="ARBA00022692"/>
    </source>
</evidence>
<keyword evidence="2" id="KW-0813">Transport</keyword>
<evidence type="ECO:0000259" key="10">
    <source>
        <dbReference type="Pfam" id="PF07885"/>
    </source>
</evidence>
<keyword evidence="3 9" id="KW-0812">Transmembrane</keyword>
<proteinExistence type="predicted"/>
<reference evidence="11" key="1">
    <citation type="submission" date="2014-05" db="EMBL/GenBank/DDBJ databases">
        <authorList>
            <person name="Horn Fabian"/>
        </authorList>
    </citation>
    <scope>NUCLEOTIDE SEQUENCE</scope>
</reference>
<dbReference type="GO" id="GO:0001508">
    <property type="term" value="P:action potential"/>
    <property type="evidence" value="ECO:0007669"/>
    <property type="project" value="TreeGrafter"/>
</dbReference>
<evidence type="ECO:0000313" key="11">
    <source>
        <dbReference type="EMBL" id="CDR08602.1"/>
    </source>
</evidence>
<dbReference type="HOGENOM" id="CLU_1618042_0_0_11"/>
<organism evidence="11">
    <name type="scientific">Streptomyces iranensis</name>
    <dbReference type="NCBI Taxonomy" id="576784"/>
    <lineage>
        <taxon>Bacteria</taxon>
        <taxon>Bacillati</taxon>
        <taxon>Actinomycetota</taxon>
        <taxon>Actinomycetes</taxon>
        <taxon>Kitasatosporales</taxon>
        <taxon>Streptomycetaceae</taxon>
        <taxon>Streptomyces</taxon>
        <taxon>Streptomyces violaceusniger group</taxon>
    </lineage>
</organism>
<evidence type="ECO:0000313" key="13">
    <source>
        <dbReference type="Proteomes" id="UP000756710"/>
    </source>
</evidence>
<feature type="region of interest" description="Disordered" evidence="8">
    <location>
        <begin position="160"/>
        <end position="182"/>
    </location>
</feature>
<evidence type="ECO:0000256" key="2">
    <source>
        <dbReference type="ARBA" id="ARBA00022448"/>
    </source>
</evidence>
<reference evidence="12 13" key="2">
    <citation type="submission" date="2021-03" db="EMBL/GenBank/DDBJ databases">
        <title>Genomic Encyclopedia of Type Strains, Phase IV (KMG-IV): sequencing the most valuable type-strain genomes for metagenomic binning, comparative biology and taxonomic classification.</title>
        <authorList>
            <person name="Goeker M."/>
        </authorList>
    </citation>
    <scope>NUCLEOTIDE SEQUENCE [LARGE SCALE GENOMIC DNA]</scope>
    <source>
        <strain evidence="12 13">DSM 41954</strain>
    </source>
</reference>
<dbReference type="GO" id="GO:0008076">
    <property type="term" value="C:voltage-gated potassium channel complex"/>
    <property type="evidence" value="ECO:0007669"/>
    <property type="project" value="InterPro"/>
</dbReference>
<evidence type="ECO:0000256" key="5">
    <source>
        <dbReference type="ARBA" id="ARBA00023065"/>
    </source>
</evidence>
<feature type="domain" description="Potassium channel" evidence="10">
    <location>
        <begin position="55"/>
        <end position="112"/>
    </location>
</feature>
<evidence type="ECO:0000256" key="7">
    <source>
        <dbReference type="ARBA" id="ARBA00023303"/>
    </source>
</evidence>
<comment type="subcellular location">
    <subcellularLocation>
        <location evidence="1">Membrane</location>
        <topology evidence="1">Multi-pass membrane protein</topology>
    </subcellularLocation>
</comment>
<evidence type="ECO:0000256" key="8">
    <source>
        <dbReference type="SAM" id="MobiDB-lite"/>
    </source>
</evidence>
<evidence type="ECO:0000256" key="1">
    <source>
        <dbReference type="ARBA" id="ARBA00004141"/>
    </source>
</evidence>
<dbReference type="PANTHER" id="PTHR11537">
    <property type="entry name" value="VOLTAGE-GATED POTASSIUM CHANNEL"/>
    <property type="match status" value="1"/>
</dbReference>
<keyword evidence="4 9" id="KW-1133">Transmembrane helix</keyword>
<dbReference type="InterPro" id="IPR003280">
    <property type="entry name" value="2pore_dom_K_chnl"/>
</dbReference>
<dbReference type="AlphaFoldDB" id="A0A060ZQY3"/>
<dbReference type="GO" id="GO:0005249">
    <property type="term" value="F:voltage-gated potassium channel activity"/>
    <property type="evidence" value="ECO:0007669"/>
    <property type="project" value="InterPro"/>
</dbReference>
<evidence type="ECO:0000256" key="4">
    <source>
        <dbReference type="ARBA" id="ARBA00022989"/>
    </source>
</evidence>
<dbReference type="PANTHER" id="PTHR11537:SF254">
    <property type="entry name" value="POTASSIUM VOLTAGE-GATED CHANNEL PROTEIN SHAB"/>
    <property type="match status" value="1"/>
</dbReference>
<gene>
    <name evidence="12" type="ORF">J2Z30_007835</name>
    <name evidence="11" type="ORF">SIRAN5256</name>
</gene>
<protein>
    <submittedName>
        <fullName evidence="12">Voltage-gated potassium channel</fullName>
    </submittedName>
</protein>
<dbReference type="InterPro" id="IPR013099">
    <property type="entry name" value="K_chnl_dom"/>
</dbReference>
<dbReference type="SUPFAM" id="SSF81324">
    <property type="entry name" value="Voltage-gated potassium channels"/>
    <property type="match status" value="1"/>
</dbReference>
<evidence type="ECO:0000313" key="12">
    <source>
        <dbReference type="EMBL" id="MBP2066779.1"/>
    </source>
</evidence>
<dbReference type="EMBL" id="JAGGLR010000026">
    <property type="protein sequence ID" value="MBP2066779.1"/>
    <property type="molecule type" value="Genomic_DNA"/>
</dbReference>
<dbReference type="PRINTS" id="PR00169">
    <property type="entry name" value="KCHANNEL"/>
</dbReference>
<keyword evidence="5" id="KW-0406">Ion transport</keyword>
<keyword evidence="7 12" id="KW-0407">Ion channel</keyword>
<dbReference type="RefSeq" id="WP_044581711.1">
    <property type="nucleotide sequence ID" value="NZ_BAABDR010000042.1"/>
</dbReference>
<feature type="transmembrane region" description="Helical" evidence="9">
    <location>
        <begin position="26"/>
        <end position="46"/>
    </location>
</feature>
<sequence length="182" mass="19691">MVLPAFLTRTVRLLLGRADRPLHTQAAVVATLVLGVTMLLGSYAAVAAERGAPSANLTSYPKALWWSVETATTVGYGDFYPVTLWGRLIACVVMFVGITAYGMITAAIAAWFVGREQKRQHRLTQAAHDRLLGGERRLSADAEALYARFDRLEGMIASRGGRHGGGDDLTRGYGEPRPGEQS</sequence>
<dbReference type="Proteomes" id="UP000756710">
    <property type="component" value="Unassembled WGS sequence"/>
</dbReference>
<evidence type="ECO:0000256" key="9">
    <source>
        <dbReference type="SAM" id="Phobius"/>
    </source>
</evidence>
<dbReference type="Pfam" id="PF07885">
    <property type="entry name" value="Ion_trans_2"/>
    <property type="match status" value="1"/>
</dbReference>
<evidence type="ECO:0000256" key="6">
    <source>
        <dbReference type="ARBA" id="ARBA00023136"/>
    </source>
</evidence>
<keyword evidence="6 9" id="KW-0472">Membrane</keyword>
<dbReference type="EMBL" id="LK022848">
    <property type="protein sequence ID" value="CDR08602.1"/>
    <property type="molecule type" value="Genomic_DNA"/>
</dbReference>
<dbReference type="PRINTS" id="PR01333">
    <property type="entry name" value="2POREKCHANEL"/>
</dbReference>
<accession>A0A060ZQY3</accession>
<dbReference type="Gene3D" id="1.10.287.70">
    <property type="match status" value="1"/>
</dbReference>